<dbReference type="InterPro" id="IPR021858">
    <property type="entry name" value="Fun_TF"/>
</dbReference>
<dbReference type="Pfam" id="PF00172">
    <property type="entry name" value="Zn_clus"/>
    <property type="match status" value="1"/>
</dbReference>
<dbReference type="OrthoDB" id="2593732at2759"/>
<reference evidence="9" key="1">
    <citation type="submission" date="2021-07" db="EMBL/GenBank/DDBJ databases">
        <authorList>
            <person name="Durling M."/>
        </authorList>
    </citation>
    <scope>NUCLEOTIDE SEQUENCE</scope>
</reference>
<keyword evidence="4" id="KW-0238">DNA-binding</keyword>
<keyword evidence="3" id="KW-0805">Transcription regulation</keyword>
<dbReference type="GO" id="GO:0003677">
    <property type="term" value="F:DNA binding"/>
    <property type="evidence" value="ECO:0007669"/>
    <property type="project" value="UniProtKB-KW"/>
</dbReference>
<dbReference type="SUPFAM" id="SSF57701">
    <property type="entry name" value="Zn2/Cys6 DNA-binding domain"/>
    <property type="match status" value="1"/>
</dbReference>
<dbReference type="AlphaFoldDB" id="A0A9N9PWW0"/>
<dbReference type="InterPro" id="IPR001138">
    <property type="entry name" value="Zn2Cys6_DnaBD"/>
</dbReference>
<comment type="caution">
    <text evidence="9">The sequence shown here is derived from an EMBL/GenBank/DDBJ whole genome shotgun (WGS) entry which is preliminary data.</text>
</comment>
<feature type="compositionally biased region" description="Polar residues" evidence="7">
    <location>
        <begin position="509"/>
        <end position="529"/>
    </location>
</feature>
<dbReference type="PROSITE" id="PS00463">
    <property type="entry name" value="ZN2_CY6_FUNGAL_1"/>
    <property type="match status" value="1"/>
</dbReference>
<dbReference type="InterPro" id="IPR036864">
    <property type="entry name" value="Zn2-C6_fun-type_DNA-bd_sf"/>
</dbReference>
<dbReference type="PROSITE" id="PS50048">
    <property type="entry name" value="ZN2_CY6_FUNGAL_2"/>
    <property type="match status" value="1"/>
</dbReference>
<feature type="domain" description="Zn(2)-C6 fungal-type" evidence="8">
    <location>
        <begin position="19"/>
        <end position="47"/>
    </location>
</feature>
<organism evidence="9 10">
    <name type="scientific">Hymenoscyphus fraxineus</name>
    <dbReference type="NCBI Taxonomy" id="746836"/>
    <lineage>
        <taxon>Eukaryota</taxon>
        <taxon>Fungi</taxon>
        <taxon>Dikarya</taxon>
        <taxon>Ascomycota</taxon>
        <taxon>Pezizomycotina</taxon>
        <taxon>Leotiomycetes</taxon>
        <taxon>Helotiales</taxon>
        <taxon>Helotiaceae</taxon>
        <taxon>Hymenoscyphus</taxon>
    </lineage>
</organism>
<evidence type="ECO:0000313" key="10">
    <source>
        <dbReference type="Proteomes" id="UP000696280"/>
    </source>
</evidence>
<protein>
    <recommendedName>
        <fullName evidence="8">Zn(2)-C6 fungal-type domain-containing protein</fullName>
    </recommendedName>
</protein>
<dbReference type="Pfam" id="PF11951">
    <property type="entry name" value="Fungal_trans_2"/>
    <property type="match status" value="1"/>
</dbReference>
<accession>A0A9N9PWW0</accession>
<dbReference type="SMART" id="SM00066">
    <property type="entry name" value="GAL4"/>
    <property type="match status" value="1"/>
</dbReference>
<evidence type="ECO:0000259" key="8">
    <source>
        <dbReference type="PROSITE" id="PS50048"/>
    </source>
</evidence>
<dbReference type="EMBL" id="CAJVRL010000081">
    <property type="protein sequence ID" value="CAG8958223.1"/>
    <property type="molecule type" value="Genomic_DNA"/>
</dbReference>
<dbReference type="GO" id="GO:0000981">
    <property type="term" value="F:DNA-binding transcription factor activity, RNA polymerase II-specific"/>
    <property type="evidence" value="ECO:0007669"/>
    <property type="project" value="InterPro"/>
</dbReference>
<evidence type="ECO:0000256" key="1">
    <source>
        <dbReference type="ARBA" id="ARBA00022723"/>
    </source>
</evidence>
<feature type="region of interest" description="Disordered" evidence="7">
    <location>
        <begin position="48"/>
        <end position="79"/>
    </location>
</feature>
<evidence type="ECO:0000256" key="6">
    <source>
        <dbReference type="ARBA" id="ARBA00023242"/>
    </source>
</evidence>
<evidence type="ECO:0000256" key="7">
    <source>
        <dbReference type="SAM" id="MobiDB-lite"/>
    </source>
</evidence>
<dbReference type="PANTHER" id="PTHR36206">
    <property type="entry name" value="ASPERCRYPTIN BIOSYNTHESIS CLUSTER-SPECIFIC TRANSCRIPTION REGULATOR ATNN-RELATED"/>
    <property type="match status" value="1"/>
</dbReference>
<proteinExistence type="predicted"/>
<sequence length="572" mass="64045">MKPKSGNRFRVCGTPSKTGCITCKIRRVKCGEEHPFCKRCTSTGRKCDGYAPPKVPDPSSRKASSRPPSRNHRDTSSSIAEDPMEQHLLYLFRTVTAPKLSGHFSADFWQRRIFHASTVEPSVRHAVIAIAAIHQDYVNWQRSKISDPSMQAFAFRQYTKAISFLHILMSTQSQQLDMTLIACICFITFDCLLGNHESAIIHLQAGLKILADIRSRKSQHHDSTMEQQWEAEFAPLLLSLGTQAASFVNPNHQVDRSALWISLRKAAIHTRSNSFRSIDEARHALDTLAADITVERKSCATQIPDLPSLNTRGFSSATQLNAIRYWERGLDNLLVETVTSDPDTISRTNLGASLLKLHALVYSIVIDTSAASEERFEEVLAHCEYLVNSRPIDENLNFTPDMGIISPLFFTILRSHTISIQRRAMDLLSQAEGREGMWDTQDALHIAKGALEAAGHTEWEDYGSVTAIPVPQSESRLRAGVMDRMIWPFGERWEIPVSSAHSTPQLEYSLPFSSNQTTPHSATEPTFSSHHMPPQLKADSGFGPSTDSVPHMGNESMFPSMLHPTYDWPCFE</sequence>
<keyword evidence="5" id="KW-0804">Transcription</keyword>
<evidence type="ECO:0000256" key="3">
    <source>
        <dbReference type="ARBA" id="ARBA00023015"/>
    </source>
</evidence>
<gene>
    <name evidence="9" type="ORF">HYFRA_00000577</name>
</gene>
<dbReference type="Gene3D" id="4.10.240.10">
    <property type="entry name" value="Zn(2)-C6 fungal-type DNA-binding domain"/>
    <property type="match status" value="1"/>
</dbReference>
<evidence type="ECO:0000256" key="4">
    <source>
        <dbReference type="ARBA" id="ARBA00023125"/>
    </source>
</evidence>
<evidence type="ECO:0000256" key="2">
    <source>
        <dbReference type="ARBA" id="ARBA00022833"/>
    </source>
</evidence>
<dbReference type="Proteomes" id="UP000696280">
    <property type="component" value="Unassembled WGS sequence"/>
</dbReference>
<dbReference type="InterPro" id="IPR052360">
    <property type="entry name" value="Transcr_Regulatory_Proteins"/>
</dbReference>
<evidence type="ECO:0000313" key="9">
    <source>
        <dbReference type="EMBL" id="CAG8958223.1"/>
    </source>
</evidence>
<evidence type="ECO:0000256" key="5">
    <source>
        <dbReference type="ARBA" id="ARBA00023163"/>
    </source>
</evidence>
<keyword evidence="6" id="KW-0539">Nucleus</keyword>
<keyword evidence="1" id="KW-0479">Metal-binding</keyword>
<keyword evidence="10" id="KW-1185">Reference proteome</keyword>
<dbReference type="GO" id="GO:0008270">
    <property type="term" value="F:zinc ion binding"/>
    <property type="evidence" value="ECO:0007669"/>
    <property type="project" value="InterPro"/>
</dbReference>
<feature type="region of interest" description="Disordered" evidence="7">
    <location>
        <begin position="509"/>
        <end position="544"/>
    </location>
</feature>
<name>A0A9N9PWW0_9HELO</name>
<dbReference type="CDD" id="cd00067">
    <property type="entry name" value="GAL4"/>
    <property type="match status" value="1"/>
</dbReference>
<keyword evidence="2" id="KW-0862">Zinc</keyword>
<dbReference type="PANTHER" id="PTHR36206:SF12">
    <property type="entry name" value="ASPERCRYPTIN BIOSYNTHESIS CLUSTER-SPECIFIC TRANSCRIPTION REGULATOR ATNN-RELATED"/>
    <property type="match status" value="1"/>
</dbReference>